<feature type="non-terminal residue" evidence="1">
    <location>
        <position position="1"/>
    </location>
</feature>
<gene>
    <name evidence="1" type="ORF">K435DRAFT_602512</name>
</gene>
<dbReference type="Proteomes" id="UP000297245">
    <property type="component" value="Unassembled WGS sequence"/>
</dbReference>
<accession>A0A4V6T5M0</accession>
<organism evidence="1 2">
    <name type="scientific">Dendrothele bispora (strain CBS 962.96)</name>
    <dbReference type="NCBI Taxonomy" id="1314807"/>
    <lineage>
        <taxon>Eukaryota</taxon>
        <taxon>Fungi</taxon>
        <taxon>Dikarya</taxon>
        <taxon>Basidiomycota</taxon>
        <taxon>Agaricomycotina</taxon>
        <taxon>Agaricomycetes</taxon>
        <taxon>Agaricomycetidae</taxon>
        <taxon>Agaricales</taxon>
        <taxon>Agaricales incertae sedis</taxon>
        <taxon>Dendrothele</taxon>
    </lineage>
</organism>
<evidence type="ECO:0000313" key="1">
    <source>
        <dbReference type="EMBL" id="THV02906.1"/>
    </source>
</evidence>
<evidence type="ECO:0000313" key="2">
    <source>
        <dbReference type="Proteomes" id="UP000297245"/>
    </source>
</evidence>
<protein>
    <submittedName>
        <fullName evidence="1">Uncharacterized protein</fullName>
    </submittedName>
</protein>
<dbReference type="AlphaFoldDB" id="A0A4V6T5M0"/>
<dbReference type="EMBL" id="ML179072">
    <property type="protein sequence ID" value="THV02906.1"/>
    <property type="molecule type" value="Genomic_DNA"/>
</dbReference>
<proteinExistence type="predicted"/>
<sequence length="152" mass="17325">HNNHVPKRLGYFLPQLQSLISSGNKQRRGYLISAWVKLQPIFLWLLAHPSEMSCVALRGPQWRSILDLASGLGFKTGTHTSKTHTEMEQLLQKLVSDCHHGAELDLSKLPSSLASWREQQLSLKELPPVPVACQILWELYELSFWLELMALD</sequence>
<feature type="non-terminal residue" evidence="1">
    <location>
        <position position="152"/>
    </location>
</feature>
<dbReference type="OrthoDB" id="2634326at2759"/>
<name>A0A4V6T5M0_DENBC</name>
<keyword evidence="2" id="KW-1185">Reference proteome</keyword>
<reference evidence="1 2" key="1">
    <citation type="journal article" date="2019" name="Nat. Ecol. Evol.">
        <title>Megaphylogeny resolves global patterns of mushroom evolution.</title>
        <authorList>
            <person name="Varga T."/>
            <person name="Krizsan K."/>
            <person name="Foldi C."/>
            <person name="Dima B."/>
            <person name="Sanchez-Garcia M."/>
            <person name="Sanchez-Ramirez S."/>
            <person name="Szollosi G.J."/>
            <person name="Szarkandi J.G."/>
            <person name="Papp V."/>
            <person name="Albert L."/>
            <person name="Andreopoulos W."/>
            <person name="Angelini C."/>
            <person name="Antonin V."/>
            <person name="Barry K.W."/>
            <person name="Bougher N.L."/>
            <person name="Buchanan P."/>
            <person name="Buyck B."/>
            <person name="Bense V."/>
            <person name="Catcheside P."/>
            <person name="Chovatia M."/>
            <person name="Cooper J."/>
            <person name="Damon W."/>
            <person name="Desjardin D."/>
            <person name="Finy P."/>
            <person name="Geml J."/>
            <person name="Haridas S."/>
            <person name="Hughes K."/>
            <person name="Justo A."/>
            <person name="Karasinski D."/>
            <person name="Kautmanova I."/>
            <person name="Kiss B."/>
            <person name="Kocsube S."/>
            <person name="Kotiranta H."/>
            <person name="LaButti K.M."/>
            <person name="Lechner B.E."/>
            <person name="Liimatainen K."/>
            <person name="Lipzen A."/>
            <person name="Lukacs Z."/>
            <person name="Mihaltcheva S."/>
            <person name="Morgado L.N."/>
            <person name="Niskanen T."/>
            <person name="Noordeloos M.E."/>
            <person name="Ohm R.A."/>
            <person name="Ortiz-Santana B."/>
            <person name="Ovrebo C."/>
            <person name="Racz N."/>
            <person name="Riley R."/>
            <person name="Savchenko A."/>
            <person name="Shiryaev A."/>
            <person name="Soop K."/>
            <person name="Spirin V."/>
            <person name="Szebenyi C."/>
            <person name="Tomsovsky M."/>
            <person name="Tulloss R.E."/>
            <person name="Uehling J."/>
            <person name="Grigoriev I.V."/>
            <person name="Vagvolgyi C."/>
            <person name="Papp T."/>
            <person name="Martin F.M."/>
            <person name="Miettinen O."/>
            <person name="Hibbett D.S."/>
            <person name="Nagy L.G."/>
        </authorList>
    </citation>
    <scope>NUCLEOTIDE SEQUENCE [LARGE SCALE GENOMIC DNA]</scope>
    <source>
        <strain evidence="1 2">CBS 962.96</strain>
    </source>
</reference>